<dbReference type="InterPro" id="IPR002067">
    <property type="entry name" value="MCP"/>
</dbReference>
<reference evidence="11" key="1">
    <citation type="journal article" date="2018" name="Genome Biol. Evol.">
        <title>Nephromyces encodes a urate metabolism pathway and predicted peroxisomes, demonstrating these are not ancient losses of apicomplexans.</title>
        <authorList>
            <person name="Paight C."/>
            <person name="Slamovits C.H."/>
            <person name="Saffo M.B."/>
            <person name="Lane C.E."/>
        </authorList>
    </citation>
    <scope>NUCLEOTIDE SEQUENCE</scope>
    <source>
        <strain evidence="11">Neph115</strain>
        <strain evidence="12">Neph152</strain>
    </source>
</reference>
<keyword evidence="3 9" id="KW-0813">Transport</keyword>
<name>A0A3Q8UBJ8_9APIC</name>
<feature type="transmembrane region" description="Helical" evidence="10">
    <location>
        <begin position="218"/>
        <end position="239"/>
    </location>
</feature>
<proteinExistence type="evidence at transcript level"/>
<comment type="subcellular location">
    <subcellularLocation>
        <location evidence="1">Membrane</location>
        <topology evidence="1">Multi-pass membrane protein</topology>
    </subcellularLocation>
</comment>
<protein>
    <submittedName>
        <fullName evidence="11">Ant protein</fullName>
    </submittedName>
</protein>
<dbReference type="InterPro" id="IPR044712">
    <property type="entry name" value="SLC25A32-like"/>
</dbReference>
<dbReference type="EMBL" id="MK265921">
    <property type="protein sequence ID" value="AZL94317.1"/>
    <property type="molecule type" value="mRNA"/>
</dbReference>
<evidence type="ECO:0000256" key="9">
    <source>
        <dbReference type="RuleBase" id="RU000488"/>
    </source>
</evidence>
<keyword evidence="7 8" id="KW-0472">Membrane</keyword>
<keyword evidence="5" id="KW-0677">Repeat</keyword>
<evidence type="ECO:0000313" key="12">
    <source>
        <dbReference type="EMBL" id="AZL94317.1"/>
    </source>
</evidence>
<dbReference type="Gene3D" id="1.50.40.10">
    <property type="entry name" value="Mitochondrial carrier domain"/>
    <property type="match status" value="2"/>
</dbReference>
<dbReference type="Pfam" id="PF00153">
    <property type="entry name" value="Mito_carr"/>
    <property type="match status" value="3"/>
</dbReference>
<feature type="repeat" description="Solcar" evidence="8">
    <location>
        <begin position="216"/>
        <end position="302"/>
    </location>
</feature>
<dbReference type="InterPro" id="IPR023395">
    <property type="entry name" value="MCP_dom_sf"/>
</dbReference>
<evidence type="ECO:0000256" key="5">
    <source>
        <dbReference type="ARBA" id="ARBA00022737"/>
    </source>
</evidence>
<evidence type="ECO:0000256" key="10">
    <source>
        <dbReference type="SAM" id="Phobius"/>
    </source>
</evidence>
<feature type="repeat" description="Solcar" evidence="8">
    <location>
        <begin position="118"/>
        <end position="209"/>
    </location>
</feature>
<accession>A0A3Q8UBJ8</accession>
<evidence type="ECO:0000256" key="3">
    <source>
        <dbReference type="ARBA" id="ARBA00022448"/>
    </source>
</evidence>
<feature type="transmembrane region" description="Helical" evidence="10">
    <location>
        <begin position="120"/>
        <end position="144"/>
    </location>
</feature>
<evidence type="ECO:0000256" key="1">
    <source>
        <dbReference type="ARBA" id="ARBA00004141"/>
    </source>
</evidence>
<dbReference type="PRINTS" id="PR00926">
    <property type="entry name" value="MITOCARRIER"/>
</dbReference>
<feature type="transmembrane region" description="Helical" evidence="10">
    <location>
        <begin position="181"/>
        <end position="198"/>
    </location>
</feature>
<dbReference type="EMBL" id="MK265884">
    <property type="protein sequence ID" value="AZL94315.1"/>
    <property type="molecule type" value="mRNA"/>
</dbReference>
<evidence type="ECO:0000256" key="6">
    <source>
        <dbReference type="ARBA" id="ARBA00022989"/>
    </source>
</evidence>
<sequence length="302" mass="33956">MNPVSGPECNDKRLALPTAFSSFMAAMCASTLLHPFDLIKTRLQVANASNQAIPQYRTSYGAVRQIISTEGTLGLYKGVAATAIASGVSWGIFRYVFDITRLTLHRSNTTPKFEFNDIPLYSNIIASVFASLFTTSIVHPLWFIKTRLELQSYESKKAGWAQYNGVTDCIRKVLKIEGPRTFYSGFGPAALMSLHGALQLTFYEELKKYSNFQTTNAYYLPFIWAGLSKLFAASMTYPLQVIRSRQQMLDSPYKKTDFIQVALNMIKKEGTISLFRGFSAHVQRACLQSGIIFTIYEFLNNI</sequence>
<dbReference type="SUPFAM" id="SSF103506">
    <property type="entry name" value="Mitochondrial carrier"/>
    <property type="match status" value="1"/>
</dbReference>
<feature type="repeat" description="Solcar" evidence="8">
    <location>
        <begin position="13"/>
        <end position="103"/>
    </location>
</feature>
<keyword evidence="6 10" id="KW-1133">Transmembrane helix</keyword>
<evidence type="ECO:0000256" key="4">
    <source>
        <dbReference type="ARBA" id="ARBA00022692"/>
    </source>
</evidence>
<dbReference type="AlphaFoldDB" id="A0A3Q8UBJ8"/>
<evidence type="ECO:0000313" key="11">
    <source>
        <dbReference type="EMBL" id="AZL94315.1"/>
    </source>
</evidence>
<organism evidence="11">
    <name type="scientific">Nephromyces sp. MMRI</name>
    <dbReference type="NCBI Taxonomy" id="2496275"/>
    <lineage>
        <taxon>Eukaryota</taxon>
        <taxon>Sar</taxon>
        <taxon>Alveolata</taxon>
        <taxon>Apicomplexa</taxon>
        <taxon>Aconoidasida</taxon>
        <taxon>Nephromycida</taxon>
        <taxon>Nephromyces</taxon>
    </lineage>
</organism>
<dbReference type="InterPro" id="IPR018108">
    <property type="entry name" value="MCP_transmembrane"/>
</dbReference>
<evidence type="ECO:0000256" key="8">
    <source>
        <dbReference type="PROSITE-ProRule" id="PRU00282"/>
    </source>
</evidence>
<evidence type="ECO:0000256" key="7">
    <source>
        <dbReference type="ARBA" id="ARBA00023136"/>
    </source>
</evidence>
<dbReference type="PROSITE" id="PS50920">
    <property type="entry name" value="SOLCAR"/>
    <property type="match status" value="3"/>
</dbReference>
<feature type="transmembrane region" description="Helical" evidence="10">
    <location>
        <begin position="14"/>
        <end position="33"/>
    </location>
</feature>
<evidence type="ECO:0000256" key="2">
    <source>
        <dbReference type="ARBA" id="ARBA00006375"/>
    </source>
</evidence>
<dbReference type="PANTHER" id="PTHR45683">
    <property type="entry name" value="MITOCHONDRIAL NICOTINAMIDE ADENINE DINUCLEOTIDE TRANSPORTER 1-RELATED-RELATED"/>
    <property type="match status" value="1"/>
</dbReference>
<feature type="transmembrane region" description="Helical" evidence="10">
    <location>
        <begin position="74"/>
        <end position="97"/>
    </location>
</feature>
<comment type="similarity">
    <text evidence="2 9">Belongs to the mitochondrial carrier (TC 2.A.29) family.</text>
</comment>
<dbReference type="GO" id="GO:0016020">
    <property type="term" value="C:membrane"/>
    <property type="evidence" value="ECO:0007669"/>
    <property type="project" value="UniProtKB-SubCell"/>
</dbReference>
<keyword evidence="4 8" id="KW-0812">Transmembrane</keyword>
<dbReference type="GO" id="GO:0015215">
    <property type="term" value="F:nucleotide transmembrane transporter activity"/>
    <property type="evidence" value="ECO:0007669"/>
    <property type="project" value="UniProtKB-ARBA"/>
</dbReference>